<comment type="caution">
    <text evidence="1">The sequence shown here is derived from an EMBL/GenBank/DDBJ whole genome shotgun (WGS) entry which is preliminary data.</text>
</comment>
<dbReference type="Proteomes" id="UP000319375">
    <property type="component" value="Unassembled WGS sequence"/>
</dbReference>
<reference evidence="1 2" key="1">
    <citation type="submission" date="2019-06" db="EMBL/GenBank/DDBJ databases">
        <title>Tsukamurella conjunctivitidis sp. nov., Tsukamurella assacharolytica sp. nov. and Tsukamurella sputae sp. nov. isolated from patients with conjunctivitis, bacteraemia (lymphoma) and respiratory infection (sputum) in Hong Kong.</title>
        <authorList>
            <person name="Teng J.L.L."/>
            <person name="Lee H.H."/>
            <person name="Fong J.Y.H."/>
            <person name="Fok K.M.N."/>
            <person name="Lau S.K.P."/>
            <person name="Woo P.C.Y."/>
        </authorList>
    </citation>
    <scope>NUCLEOTIDE SEQUENCE [LARGE SCALE GENOMIC DNA]</scope>
    <source>
        <strain evidence="1 2">HKU72</strain>
    </source>
</reference>
<evidence type="ECO:0000313" key="1">
    <source>
        <dbReference type="EMBL" id="TWS29824.1"/>
    </source>
</evidence>
<keyword evidence="2" id="KW-1185">Reference proteome</keyword>
<dbReference type="AlphaFoldDB" id="A0A5C5S431"/>
<gene>
    <name evidence="1" type="ORF">FK530_04620</name>
</gene>
<accession>A0A5C5S431</accession>
<organism evidence="1 2">
    <name type="scientific">Tsukamurella conjunctivitidis</name>
    <dbReference type="NCBI Taxonomy" id="2592068"/>
    <lineage>
        <taxon>Bacteria</taxon>
        <taxon>Bacillati</taxon>
        <taxon>Actinomycetota</taxon>
        <taxon>Actinomycetes</taxon>
        <taxon>Mycobacteriales</taxon>
        <taxon>Tsukamurellaceae</taxon>
        <taxon>Tsukamurella</taxon>
    </lineage>
</organism>
<protein>
    <submittedName>
        <fullName evidence="1">Uncharacterized protein</fullName>
    </submittedName>
</protein>
<evidence type="ECO:0000313" key="2">
    <source>
        <dbReference type="Proteomes" id="UP000319375"/>
    </source>
</evidence>
<dbReference type="OrthoDB" id="4774499at2"/>
<dbReference type="RefSeq" id="WP_146485806.1">
    <property type="nucleotide sequence ID" value="NZ_VIGX01000002.1"/>
</dbReference>
<sequence length="132" mass="14794">MTKQETQRATGQIRLHCQRGRRGFWVKLNIFETITDFLWSRDPLDLTPDPEWNSVSYAVGGIVHRHPMIPSWGLNTITVEAGDHMLNVWCGSDVYMAALVLPVRVLPGQTVNVYYTAPRAKGVPATLGFTPS</sequence>
<name>A0A5C5S431_9ACTN</name>
<dbReference type="EMBL" id="VIGX01000002">
    <property type="protein sequence ID" value="TWS29824.1"/>
    <property type="molecule type" value="Genomic_DNA"/>
</dbReference>
<proteinExistence type="predicted"/>